<sequence>MSISTESTTNEGDKTADPEWPPNFANLDPSEEMHLLSARIAQLKRQQTTNSSTSSATKVGNADTLGDRNKISEEVHGETQINIAEFVRYHEKMELELKEELKTKELKALRTELEHQKLLIAHNALQTKMEEYQKQLQQTTEMKQLEGELKDMKELKEELKQYKEELEEELKDIKQYKEELKDIKKEDESLSESGIIRLELDRSPIVLRSSQFLKHGQ</sequence>
<protein>
    <submittedName>
        <fullName evidence="4">Coiled-coil domain containing 73</fullName>
    </submittedName>
</protein>
<evidence type="ECO:0000256" key="1">
    <source>
        <dbReference type="SAM" id="Coils"/>
    </source>
</evidence>
<accession>A0A183CHD2</accession>
<reference evidence="3" key="1">
    <citation type="submission" date="2014-05" db="EMBL/GenBank/DDBJ databases">
        <title>The genome and life-stage specific transcriptomes of Globodera pallida elucidate key aspects of plant parasitism by a cyst nematode.</title>
        <authorList>
            <person name="Cotton J.A."/>
            <person name="Lilley C.J."/>
            <person name="Jones L.M."/>
            <person name="Kikuchi T."/>
            <person name="Reid A.J."/>
            <person name="Thorpe P."/>
            <person name="Tsai I.J."/>
            <person name="Beasley H."/>
            <person name="Blok V."/>
            <person name="Cock P.J.A."/>
            <person name="Van den Akker S.E."/>
            <person name="Holroyd N."/>
            <person name="Hunt M."/>
            <person name="Mantelin S."/>
            <person name="Naghra H."/>
            <person name="Pain A."/>
            <person name="Palomares-Rius J.E."/>
            <person name="Zarowiecki M."/>
            <person name="Berriman M."/>
            <person name="Jones J.T."/>
            <person name="Urwin P.E."/>
        </authorList>
    </citation>
    <scope>NUCLEOTIDE SEQUENCE [LARGE SCALE GENOMIC DNA]</scope>
    <source>
        <strain evidence="3">Lindley</strain>
    </source>
</reference>
<dbReference type="AlphaFoldDB" id="A0A183CHD2"/>
<organism evidence="3 4">
    <name type="scientific">Globodera pallida</name>
    <name type="common">Potato cyst nematode worm</name>
    <name type="synonym">Heterodera pallida</name>
    <dbReference type="NCBI Taxonomy" id="36090"/>
    <lineage>
        <taxon>Eukaryota</taxon>
        <taxon>Metazoa</taxon>
        <taxon>Ecdysozoa</taxon>
        <taxon>Nematoda</taxon>
        <taxon>Chromadorea</taxon>
        <taxon>Rhabditida</taxon>
        <taxon>Tylenchina</taxon>
        <taxon>Tylenchomorpha</taxon>
        <taxon>Tylenchoidea</taxon>
        <taxon>Heteroderidae</taxon>
        <taxon>Heteroderinae</taxon>
        <taxon>Globodera</taxon>
    </lineage>
</organism>
<feature type="compositionally biased region" description="Low complexity" evidence="2">
    <location>
        <begin position="48"/>
        <end position="57"/>
    </location>
</feature>
<evidence type="ECO:0000313" key="3">
    <source>
        <dbReference type="Proteomes" id="UP000050741"/>
    </source>
</evidence>
<proteinExistence type="predicted"/>
<reference evidence="4" key="2">
    <citation type="submission" date="2016-06" db="UniProtKB">
        <authorList>
            <consortium name="WormBaseParasite"/>
        </authorList>
    </citation>
    <scope>IDENTIFICATION</scope>
</reference>
<dbReference type="WBParaSite" id="GPLIN_001228800">
    <property type="protein sequence ID" value="GPLIN_001228800"/>
    <property type="gene ID" value="GPLIN_001228800"/>
</dbReference>
<dbReference type="Proteomes" id="UP000050741">
    <property type="component" value="Unassembled WGS sequence"/>
</dbReference>
<feature type="region of interest" description="Disordered" evidence="2">
    <location>
        <begin position="43"/>
        <end position="71"/>
    </location>
</feature>
<feature type="compositionally biased region" description="Polar residues" evidence="2">
    <location>
        <begin position="1"/>
        <end position="10"/>
    </location>
</feature>
<evidence type="ECO:0000313" key="4">
    <source>
        <dbReference type="WBParaSite" id="GPLIN_001228800"/>
    </source>
</evidence>
<feature type="coiled-coil region" evidence="1">
    <location>
        <begin position="92"/>
        <end position="193"/>
    </location>
</feature>
<keyword evidence="3" id="KW-1185">Reference proteome</keyword>
<evidence type="ECO:0000256" key="2">
    <source>
        <dbReference type="SAM" id="MobiDB-lite"/>
    </source>
</evidence>
<keyword evidence="1" id="KW-0175">Coiled coil</keyword>
<feature type="region of interest" description="Disordered" evidence="2">
    <location>
        <begin position="1"/>
        <end position="28"/>
    </location>
</feature>
<name>A0A183CHD2_GLOPA</name>